<evidence type="ECO:0000256" key="1">
    <source>
        <dbReference type="ARBA" id="ARBA00023239"/>
    </source>
</evidence>
<dbReference type="EMBL" id="RPFW01000011">
    <property type="protein sequence ID" value="TVY99888.1"/>
    <property type="molecule type" value="Genomic_DNA"/>
</dbReference>
<evidence type="ECO:0000313" key="5">
    <source>
        <dbReference type="Proteomes" id="UP000460272"/>
    </source>
</evidence>
<dbReference type="InterPro" id="IPR006680">
    <property type="entry name" value="Amidohydro-rel"/>
</dbReference>
<keyword evidence="1" id="KW-0456">Lyase</keyword>
<evidence type="ECO:0000313" key="4">
    <source>
        <dbReference type="EMBL" id="TVY99888.1"/>
    </source>
</evidence>
<comment type="caution">
    <text evidence="4">The sequence shown here is derived from an EMBL/GenBank/DDBJ whole genome shotgun (WGS) entry which is preliminary data.</text>
</comment>
<sequence length="365" mass="40287">MCPATGPRPVPAPAWRSPAGTDRRDHRVYHNVPVLDVHGHVSVPFGANAFLMLMMGSNTPMDSPIGQDKAGPAGPSVHDFHEAALAHARYMDERNIDVQVIGPRPFLTMGWMEPHLIPAWTRYVNDMIHQQCQMFPDRFLGAAMLPQDSAAADLSGCLAELDRCVGELGFVAAYVSPDPAGRRTTPGMHEPYWFPVYARAQELGIPLIVHGTNSLDPRFRVVPHNYQLGFLTEQYLAGQLLSHGEVFSRFPGLKVIICHCGGALDRFIPTDHHLAQQDLSENLFYDTCGYDLNFLEAAIRQRGVPRMLFGTEAPGSGRAVRPETGRTSDDLVPVIGTFDFLTEDDKITIFNTNPARVIPALGKVR</sequence>
<dbReference type="Gene3D" id="3.20.20.140">
    <property type="entry name" value="Metal-dependent hydrolases"/>
    <property type="match status" value="1"/>
</dbReference>
<proteinExistence type="predicted"/>
<protein>
    <submittedName>
        <fullName evidence="4">Amidohydrolase</fullName>
    </submittedName>
</protein>
<dbReference type="GO" id="GO:0016831">
    <property type="term" value="F:carboxy-lyase activity"/>
    <property type="evidence" value="ECO:0007669"/>
    <property type="project" value="InterPro"/>
</dbReference>
<keyword evidence="4" id="KW-0378">Hydrolase</keyword>
<dbReference type="GO" id="GO:0016787">
    <property type="term" value="F:hydrolase activity"/>
    <property type="evidence" value="ECO:0007669"/>
    <property type="project" value="UniProtKB-KW"/>
</dbReference>
<dbReference type="GO" id="GO:0005737">
    <property type="term" value="C:cytoplasm"/>
    <property type="evidence" value="ECO:0007669"/>
    <property type="project" value="TreeGrafter"/>
</dbReference>
<dbReference type="OrthoDB" id="8673173at2"/>
<feature type="domain" description="Amidohydrolase-related" evidence="3">
    <location>
        <begin position="36"/>
        <end position="358"/>
    </location>
</feature>
<dbReference type="Pfam" id="PF04909">
    <property type="entry name" value="Amidohydro_2"/>
    <property type="match status" value="1"/>
</dbReference>
<dbReference type="AlphaFoldDB" id="A0A6P2BLE7"/>
<name>A0A6P2BLE7_9ACTN</name>
<dbReference type="PANTHER" id="PTHR21240:SF28">
    <property type="entry name" value="ISO-OROTATE DECARBOXYLASE (EUROFUNG)"/>
    <property type="match status" value="1"/>
</dbReference>
<evidence type="ECO:0000259" key="3">
    <source>
        <dbReference type="Pfam" id="PF04909"/>
    </source>
</evidence>
<feature type="region of interest" description="Disordered" evidence="2">
    <location>
        <begin position="1"/>
        <end position="22"/>
    </location>
</feature>
<dbReference type="InterPro" id="IPR032465">
    <property type="entry name" value="ACMSD"/>
</dbReference>
<dbReference type="PANTHER" id="PTHR21240">
    <property type="entry name" value="2-AMINO-3-CARBOXYLMUCONATE-6-SEMIALDEHYDE DECARBOXYLASE"/>
    <property type="match status" value="1"/>
</dbReference>
<gene>
    <name evidence="4" type="ORF">EAS64_40325</name>
</gene>
<accession>A0A6P2BLE7</accession>
<reference evidence="4 5" key="1">
    <citation type="submission" date="2018-11" db="EMBL/GenBank/DDBJ databases">
        <title>Trebonia kvetii gen.nov., sp.nov., a novel acidophilic actinobacterium, and proposal of the new actinobacterial family Treboniaceae fam. nov.</title>
        <authorList>
            <person name="Rapoport D."/>
            <person name="Sagova-Mareckova M."/>
            <person name="Sedlacek I."/>
            <person name="Provaznik J."/>
            <person name="Kralova S."/>
            <person name="Pavlinic D."/>
            <person name="Benes V."/>
            <person name="Kopecky J."/>
        </authorList>
    </citation>
    <scope>NUCLEOTIDE SEQUENCE [LARGE SCALE GENOMIC DNA]</scope>
    <source>
        <strain evidence="4 5">15Tr583</strain>
    </source>
</reference>
<dbReference type="SUPFAM" id="SSF51556">
    <property type="entry name" value="Metallo-dependent hydrolases"/>
    <property type="match status" value="1"/>
</dbReference>
<feature type="compositionally biased region" description="Pro residues" evidence="2">
    <location>
        <begin position="1"/>
        <end position="12"/>
    </location>
</feature>
<evidence type="ECO:0000256" key="2">
    <source>
        <dbReference type="SAM" id="MobiDB-lite"/>
    </source>
</evidence>
<keyword evidence="5" id="KW-1185">Reference proteome</keyword>
<organism evidence="4 5">
    <name type="scientific">Trebonia kvetii</name>
    <dbReference type="NCBI Taxonomy" id="2480626"/>
    <lineage>
        <taxon>Bacteria</taxon>
        <taxon>Bacillati</taxon>
        <taxon>Actinomycetota</taxon>
        <taxon>Actinomycetes</taxon>
        <taxon>Streptosporangiales</taxon>
        <taxon>Treboniaceae</taxon>
        <taxon>Trebonia</taxon>
    </lineage>
</organism>
<dbReference type="GO" id="GO:0019748">
    <property type="term" value="P:secondary metabolic process"/>
    <property type="evidence" value="ECO:0007669"/>
    <property type="project" value="TreeGrafter"/>
</dbReference>
<dbReference type="InterPro" id="IPR032466">
    <property type="entry name" value="Metal_Hydrolase"/>
</dbReference>
<dbReference type="Proteomes" id="UP000460272">
    <property type="component" value="Unassembled WGS sequence"/>
</dbReference>